<name>A0ABR7BSL3_9ACTN</name>
<dbReference type="Proteomes" id="UP000622448">
    <property type="component" value="Unassembled WGS sequence"/>
</dbReference>
<keyword evidence="6" id="KW-1185">Reference proteome</keyword>
<evidence type="ECO:0000256" key="2">
    <source>
        <dbReference type="SAM" id="Coils"/>
    </source>
</evidence>
<evidence type="ECO:0000256" key="3">
    <source>
        <dbReference type="SAM" id="Phobius"/>
    </source>
</evidence>
<dbReference type="PRINTS" id="PR00721">
    <property type="entry name" value="STOMATIN"/>
</dbReference>
<dbReference type="Pfam" id="PF01145">
    <property type="entry name" value="Band_7"/>
    <property type="match status" value="1"/>
</dbReference>
<reference evidence="5 6" key="1">
    <citation type="submission" date="2020-08" db="EMBL/GenBank/DDBJ databases">
        <title>Genome public.</title>
        <authorList>
            <person name="Liu C."/>
            <person name="Sun Q."/>
        </authorList>
    </citation>
    <scope>NUCLEOTIDE SEQUENCE [LARGE SCALE GENOMIC DNA]</scope>
    <source>
        <strain evidence="5 6">NSJ-70</strain>
    </source>
</reference>
<dbReference type="PANTHER" id="PTHR10264">
    <property type="entry name" value="BAND 7 PROTEIN-RELATED"/>
    <property type="match status" value="1"/>
</dbReference>
<accession>A0ABR7BSL3</accession>
<keyword evidence="3" id="KW-1133">Transmembrane helix</keyword>
<dbReference type="EMBL" id="JACOOA010000004">
    <property type="protein sequence ID" value="MBC5584597.1"/>
    <property type="molecule type" value="Genomic_DNA"/>
</dbReference>
<sequence length="303" mass="33182">MEFGVAADAYRSDPSKKATRNGVIALQIIVAAIVFVLVVAGFYLATNEVGIVSLLVAALAALAMLLSFHIALEWERAVVLRFGRFTRVAGPGVFFTIPLVEYCALRVDQRMMVTPFGAEETLTSDLIPLDVDAVLSWMIWNPELACTEVEDCHFAVALAAQTALRDAIGRAPVSEVVVRRNQLDHELRTAIEEKVSDWGITVVSVEVRDIIVPAELQSVLSLEAQAERRRNARIMLMEAEKDVSELLSEVSDVYRKDDIALELRKLHLIHEGIYGNDSAVVVPSSYSEGFASPSGETGSSSHK</sequence>
<dbReference type="CDD" id="cd13775">
    <property type="entry name" value="SPFH_eoslipins_u3"/>
    <property type="match status" value="1"/>
</dbReference>
<dbReference type="InterPro" id="IPR001972">
    <property type="entry name" value="Stomatin_HflK_fam"/>
</dbReference>
<gene>
    <name evidence="5" type="ORF">H8S61_10390</name>
</gene>
<dbReference type="InterPro" id="IPR001107">
    <property type="entry name" value="Band_7"/>
</dbReference>
<protein>
    <submittedName>
        <fullName evidence="5">Slipin family protein</fullName>
    </submittedName>
</protein>
<dbReference type="Gene3D" id="6.10.250.2090">
    <property type="match status" value="1"/>
</dbReference>
<keyword evidence="2" id="KW-0175">Coiled coil</keyword>
<proteinExistence type="inferred from homology"/>
<dbReference type="SMART" id="SM00244">
    <property type="entry name" value="PHB"/>
    <property type="match status" value="1"/>
</dbReference>
<evidence type="ECO:0000313" key="5">
    <source>
        <dbReference type="EMBL" id="MBC5584597.1"/>
    </source>
</evidence>
<feature type="domain" description="Band 7" evidence="4">
    <location>
        <begin position="66"/>
        <end position="224"/>
    </location>
</feature>
<keyword evidence="3" id="KW-0812">Transmembrane</keyword>
<feature type="coiled-coil region" evidence="2">
    <location>
        <begin position="222"/>
        <end position="256"/>
    </location>
</feature>
<evidence type="ECO:0000259" key="4">
    <source>
        <dbReference type="SMART" id="SM00244"/>
    </source>
</evidence>
<comment type="caution">
    <text evidence="5">The sequence shown here is derived from an EMBL/GenBank/DDBJ whole genome shotgun (WGS) entry which is preliminary data.</text>
</comment>
<dbReference type="PANTHER" id="PTHR10264:SF19">
    <property type="entry name" value="AT06885P-RELATED"/>
    <property type="match status" value="1"/>
</dbReference>
<dbReference type="Gene3D" id="3.30.479.30">
    <property type="entry name" value="Band 7 domain"/>
    <property type="match status" value="1"/>
</dbReference>
<dbReference type="InterPro" id="IPR043202">
    <property type="entry name" value="Band-7_stomatin-like"/>
</dbReference>
<dbReference type="InterPro" id="IPR036013">
    <property type="entry name" value="Band_7/SPFH_dom_sf"/>
</dbReference>
<comment type="similarity">
    <text evidence="1">Belongs to the band 7/mec-2 family.</text>
</comment>
<evidence type="ECO:0000313" key="6">
    <source>
        <dbReference type="Proteomes" id="UP000622448"/>
    </source>
</evidence>
<dbReference type="SUPFAM" id="SSF117892">
    <property type="entry name" value="Band 7/SPFH domain"/>
    <property type="match status" value="1"/>
</dbReference>
<keyword evidence="3" id="KW-0472">Membrane</keyword>
<feature type="transmembrane region" description="Helical" evidence="3">
    <location>
        <begin position="51"/>
        <end position="72"/>
    </location>
</feature>
<organism evidence="5 6">
    <name type="scientific">Eggerthella hominis</name>
    <dbReference type="NCBI Taxonomy" id="2763043"/>
    <lineage>
        <taxon>Bacteria</taxon>
        <taxon>Bacillati</taxon>
        <taxon>Actinomycetota</taxon>
        <taxon>Coriobacteriia</taxon>
        <taxon>Eggerthellales</taxon>
        <taxon>Eggerthellaceae</taxon>
        <taxon>Eggerthella</taxon>
    </lineage>
</organism>
<evidence type="ECO:0000256" key="1">
    <source>
        <dbReference type="ARBA" id="ARBA00008164"/>
    </source>
</evidence>
<feature type="transmembrane region" description="Helical" evidence="3">
    <location>
        <begin position="21"/>
        <end position="45"/>
    </location>
</feature>